<sequence length="98" mass="11512">MLAFFHSDCLVFLEYGHSIAEDCAQFGHEEQVVFPDRFTYRSQSSPLPRVHVFRIICDRFVSRQEMFGETSCGYCERRFDGLFETAIYGRDRNPTILD</sequence>
<dbReference type="EMBL" id="LGUV01000017">
    <property type="protein sequence ID" value="KOG57163.1"/>
    <property type="molecule type" value="Genomic_DNA"/>
</dbReference>
<evidence type="ECO:0000313" key="2">
    <source>
        <dbReference type="Proteomes" id="UP000037084"/>
    </source>
</evidence>
<proteinExistence type="predicted"/>
<dbReference type="AlphaFoldDB" id="A0A0L8N3K6"/>
<reference evidence="2" key="1">
    <citation type="submission" date="2015-07" db="EMBL/GenBank/DDBJ databases">
        <authorList>
            <consortium name="Consortium for Microbial Forensics and Genomics (microFORGE)"/>
            <person name="Knight B.M."/>
            <person name="Roberts D.P."/>
            <person name="Lin D."/>
            <person name="Hari K."/>
            <person name="Fletcher J."/>
            <person name="Melcher U."/>
            <person name="Blagden T."/>
            <person name="Winegar R.A."/>
        </authorList>
    </citation>
    <scope>NUCLEOTIDE SEQUENCE [LARGE SCALE GENOMIC DNA]</scope>
    <source>
        <strain evidence="2">NRRL B-1447</strain>
    </source>
</reference>
<gene>
    <name evidence="1" type="ORF">ADK75_05205</name>
</gene>
<accession>A0A0L8N3K6</accession>
<organism evidence="1 2">
    <name type="scientific">Streptomyces virginiae</name>
    <name type="common">Streptomyces cinnamonensis</name>
    <dbReference type="NCBI Taxonomy" id="1961"/>
    <lineage>
        <taxon>Bacteria</taxon>
        <taxon>Bacillati</taxon>
        <taxon>Actinomycetota</taxon>
        <taxon>Actinomycetes</taxon>
        <taxon>Kitasatosporales</taxon>
        <taxon>Streptomycetaceae</taxon>
        <taxon>Streptomyces</taxon>
    </lineage>
</organism>
<dbReference type="Proteomes" id="UP000037084">
    <property type="component" value="Unassembled WGS sequence"/>
</dbReference>
<comment type="caution">
    <text evidence="1">The sequence shown here is derived from an EMBL/GenBank/DDBJ whole genome shotgun (WGS) entry which is preliminary data.</text>
</comment>
<evidence type="ECO:0000313" key="1">
    <source>
        <dbReference type="EMBL" id="KOG57163.1"/>
    </source>
</evidence>
<protein>
    <submittedName>
        <fullName evidence="1">Uncharacterized protein</fullName>
    </submittedName>
</protein>
<name>A0A0L8N3K6_STRVG</name>